<comment type="similarity">
    <text evidence="2">Belongs to the UPF0173 family.</text>
</comment>
<evidence type="ECO:0000256" key="1">
    <source>
        <dbReference type="ARBA" id="ARBA00022801"/>
    </source>
</evidence>
<gene>
    <name evidence="4" type="ORF">C7B43_03215</name>
</gene>
<dbReference type="SUPFAM" id="SSF56281">
    <property type="entry name" value="Metallo-hydrolase/oxidoreductase"/>
    <property type="match status" value="1"/>
</dbReference>
<dbReference type="PANTHER" id="PTHR43546:SF3">
    <property type="entry name" value="UPF0173 METAL-DEPENDENT HYDROLASE MJ1163"/>
    <property type="match status" value="1"/>
</dbReference>
<dbReference type="InterPro" id="IPR022877">
    <property type="entry name" value="UPF0173"/>
</dbReference>
<keyword evidence="1 2" id="KW-0378">Hydrolase</keyword>
<evidence type="ECO:0000259" key="3">
    <source>
        <dbReference type="SMART" id="SM00849"/>
    </source>
</evidence>
<dbReference type="EMBL" id="PXYT01000004">
    <property type="protein sequence ID" value="PSR31122.1"/>
    <property type="molecule type" value="Genomic_DNA"/>
</dbReference>
<evidence type="ECO:0000256" key="2">
    <source>
        <dbReference type="HAMAP-Rule" id="MF_00457"/>
    </source>
</evidence>
<dbReference type="HAMAP" id="MF_00457">
    <property type="entry name" value="UPF0173"/>
    <property type="match status" value="1"/>
</dbReference>
<name>A0A2T2X9F5_9FIRM</name>
<evidence type="ECO:0000313" key="4">
    <source>
        <dbReference type="EMBL" id="PSR31122.1"/>
    </source>
</evidence>
<sequence>MGLDGAELTWLGHATFVLKTPGEKYIVFDPWLEGNPKCPQKFFDWDKADYILLTHGHFDHMGSAAALAKKTGAPVISNFEIATYLGTQGVSKTVGMNKGGTLEFGDIKITMVYADHSSGISTSAGVIYGGEASGFVVTMENGLSVYHAGDTNVFGDMTLIKNLYRPDVALLPIGGHFTMSPKEAAYAVGLLEPKVVIPMHYGTFEALTGSPDALKDLLAESSSIVEVLEPGQQYH</sequence>
<feature type="domain" description="Metallo-beta-lactamase" evidence="3">
    <location>
        <begin position="12"/>
        <end position="200"/>
    </location>
</feature>
<dbReference type="InterPro" id="IPR001279">
    <property type="entry name" value="Metallo-B-lactamas"/>
</dbReference>
<dbReference type="Pfam" id="PF13483">
    <property type="entry name" value="Lactamase_B_3"/>
    <property type="match status" value="1"/>
</dbReference>
<dbReference type="PANTHER" id="PTHR43546">
    <property type="entry name" value="UPF0173 METAL-DEPENDENT HYDROLASE MJ1163-RELATED"/>
    <property type="match status" value="1"/>
</dbReference>
<dbReference type="InterPro" id="IPR036866">
    <property type="entry name" value="RibonucZ/Hydroxyglut_hydro"/>
</dbReference>
<dbReference type="InterPro" id="IPR050114">
    <property type="entry name" value="UPF0173_UPF0282_UlaG_hydrolase"/>
</dbReference>
<comment type="caution">
    <text evidence="4">The sequence shown here is derived from an EMBL/GenBank/DDBJ whole genome shotgun (WGS) entry which is preliminary data.</text>
</comment>
<dbReference type="Proteomes" id="UP000242699">
    <property type="component" value="Unassembled WGS sequence"/>
</dbReference>
<evidence type="ECO:0000313" key="5">
    <source>
        <dbReference type="Proteomes" id="UP000242699"/>
    </source>
</evidence>
<reference evidence="4 5" key="1">
    <citation type="journal article" date="2014" name="BMC Genomics">
        <title>Comparison of environmental and isolate Sulfobacillus genomes reveals diverse carbon, sulfur, nitrogen, and hydrogen metabolisms.</title>
        <authorList>
            <person name="Justice N.B."/>
            <person name="Norman A."/>
            <person name="Brown C.T."/>
            <person name="Singh A."/>
            <person name="Thomas B.C."/>
            <person name="Banfield J.F."/>
        </authorList>
    </citation>
    <scope>NUCLEOTIDE SEQUENCE [LARGE SCALE GENOMIC DNA]</scope>
    <source>
        <strain evidence="4">AMDSBA1</strain>
    </source>
</reference>
<dbReference type="NCBIfam" id="NF001911">
    <property type="entry name" value="PRK00685.1"/>
    <property type="match status" value="1"/>
</dbReference>
<proteinExistence type="inferred from homology"/>
<dbReference type="AlphaFoldDB" id="A0A2T2X9F5"/>
<organism evidence="4 5">
    <name type="scientific">Sulfobacillus benefaciens</name>
    <dbReference type="NCBI Taxonomy" id="453960"/>
    <lineage>
        <taxon>Bacteria</taxon>
        <taxon>Bacillati</taxon>
        <taxon>Bacillota</taxon>
        <taxon>Clostridia</taxon>
        <taxon>Eubacteriales</taxon>
        <taxon>Clostridiales Family XVII. Incertae Sedis</taxon>
        <taxon>Sulfobacillus</taxon>
    </lineage>
</organism>
<dbReference type="GO" id="GO:0016787">
    <property type="term" value="F:hydrolase activity"/>
    <property type="evidence" value="ECO:0007669"/>
    <property type="project" value="UniProtKB-UniRule"/>
</dbReference>
<dbReference type="Gene3D" id="3.60.15.10">
    <property type="entry name" value="Ribonuclease Z/Hydroxyacylglutathione hydrolase-like"/>
    <property type="match status" value="1"/>
</dbReference>
<accession>A0A2T2X9F5</accession>
<dbReference type="SMART" id="SM00849">
    <property type="entry name" value="Lactamase_B"/>
    <property type="match status" value="1"/>
</dbReference>
<protein>
    <recommendedName>
        <fullName evidence="2">UPF0173 metal-dependent hydrolase C7B43_03215</fullName>
    </recommendedName>
</protein>